<feature type="domain" description="GAF" evidence="2">
    <location>
        <begin position="142"/>
        <end position="330"/>
    </location>
</feature>
<keyword evidence="6" id="KW-1185">Reference proteome</keyword>
<sequence>MKHSSVTGRGGPDAAEAAVEVLDSLFRQSPIGLAIYDARLRLVRLNAALERIHGIAAAHTLGLRIDEVFPTPEGERMVRRLRTVLESGLPLLTTEHRGRTPADPEHDHVWAISSFRLTTAGGQVLGVASAVIDVTDRQHAQERLVTLNEAGERIGSTLDVTRTAEELAEVSVPRLADFVAVDLLDGVAEGGQSPRGPLDSMTVLRRAALKSIAEHAPEATYPAGARMSFDASTPYARCLVTEQPLLIPVLNRSAQWLAQDPARGEKILAAGIHSLMTVPVKARDTTLGLAHFYRWQTPNPFDEDDLTLARDLVARAAVSIDNARRYTKEHRAALTLQQSLLLVGNVPDPSPIETEHRYLPARAHAGVAGDWFDVIPLSGARVGLVIGDVAGRGIHAVARAGRLRTAVRTLAGMDLAPDELMAQLDALAHRQSEGRAVDDTRAMDDPRSVDGMAQDAPLGIAGTCLYVVYDRVTGHCTMASAGHPPPLVVRPGQQAEVVDLPPGPPLGLGTLPYEASEAHVPDGSILALCTDGLVNDRTSDPDADPDAGLARLLRRLSSPSPSLDALCRAAVDAAMRERQPDDDAVLLLARALTLPSDRVATWDIASDPAAVAGARTLAAQQLTAWGLTEHAPLTELVVSELVTNAVRYGQSPIRLRLIRDRSLICEVSDSASTAPHLRYAADTDEGGRGLFMIAQLADSWGTRYSRRGKTIWAEQSIDSSA</sequence>
<dbReference type="SMART" id="SM00065">
    <property type="entry name" value="GAF"/>
    <property type="match status" value="1"/>
</dbReference>
<dbReference type="InterPro" id="IPR035965">
    <property type="entry name" value="PAS-like_dom_sf"/>
</dbReference>
<dbReference type="NCBIfam" id="TIGR00229">
    <property type="entry name" value="sensory_box"/>
    <property type="match status" value="1"/>
</dbReference>
<feature type="domain" description="PPM-type phosphatase" evidence="4">
    <location>
        <begin position="352"/>
        <end position="590"/>
    </location>
</feature>
<evidence type="ECO:0000259" key="2">
    <source>
        <dbReference type="SMART" id="SM00065"/>
    </source>
</evidence>
<dbReference type="Proteomes" id="UP000657385">
    <property type="component" value="Unassembled WGS sequence"/>
</dbReference>
<dbReference type="CDD" id="cd16936">
    <property type="entry name" value="HATPase_RsbW-like"/>
    <property type="match status" value="1"/>
</dbReference>
<dbReference type="InterPro" id="IPR052016">
    <property type="entry name" value="Bact_Sigma-Reg"/>
</dbReference>
<dbReference type="PANTHER" id="PTHR43156:SF2">
    <property type="entry name" value="STAGE II SPORULATION PROTEIN E"/>
    <property type="match status" value="1"/>
</dbReference>
<feature type="domain" description="PAS" evidence="3">
    <location>
        <begin position="20"/>
        <end position="86"/>
    </location>
</feature>
<dbReference type="SUPFAM" id="SSF81606">
    <property type="entry name" value="PP2C-like"/>
    <property type="match status" value="1"/>
</dbReference>
<dbReference type="Pfam" id="PF08448">
    <property type="entry name" value="PAS_4"/>
    <property type="match status" value="1"/>
</dbReference>
<evidence type="ECO:0000256" key="1">
    <source>
        <dbReference type="ARBA" id="ARBA00022801"/>
    </source>
</evidence>
<evidence type="ECO:0000313" key="5">
    <source>
        <dbReference type="EMBL" id="MBF9072752.1"/>
    </source>
</evidence>
<dbReference type="FunFam" id="3.30.565.10:FF:000028">
    <property type="entry name" value="PAS sensor protein"/>
    <property type="match status" value="1"/>
</dbReference>
<dbReference type="AlphaFoldDB" id="A0A931FFD7"/>
<dbReference type="Gene3D" id="3.30.450.20">
    <property type="entry name" value="PAS domain"/>
    <property type="match status" value="1"/>
</dbReference>
<dbReference type="RefSeq" id="WP_196197908.1">
    <property type="nucleotide sequence ID" value="NZ_JADPRT010000018.1"/>
</dbReference>
<dbReference type="Pfam" id="PF01590">
    <property type="entry name" value="GAF"/>
    <property type="match status" value="1"/>
</dbReference>
<dbReference type="Gene3D" id="3.60.40.10">
    <property type="entry name" value="PPM-type phosphatase domain"/>
    <property type="match status" value="1"/>
</dbReference>
<dbReference type="SUPFAM" id="SSF55781">
    <property type="entry name" value="GAF domain-like"/>
    <property type="match status" value="1"/>
</dbReference>
<proteinExistence type="predicted"/>
<dbReference type="FunFam" id="3.30.450.40:FF:000035">
    <property type="entry name" value="PAS sensor protein"/>
    <property type="match status" value="1"/>
</dbReference>
<gene>
    <name evidence="5" type="ORF">I2501_32530</name>
</gene>
<dbReference type="SUPFAM" id="SSF55785">
    <property type="entry name" value="PYP-like sensor domain (PAS domain)"/>
    <property type="match status" value="1"/>
</dbReference>
<dbReference type="InterPro" id="IPR000014">
    <property type="entry name" value="PAS"/>
</dbReference>
<dbReference type="SMART" id="SM00091">
    <property type="entry name" value="PAS"/>
    <property type="match status" value="1"/>
</dbReference>
<dbReference type="InterPro" id="IPR001932">
    <property type="entry name" value="PPM-type_phosphatase-like_dom"/>
</dbReference>
<keyword evidence="1" id="KW-0378">Hydrolase</keyword>
<evidence type="ECO:0000313" key="6">
    <source>
        <dbReference type="Proteomes" id="UP000657385"/>
    </source>
</evidence>
<dbReference type="InterPro" id="IPR036457">
    <property type="entry name" value="PPM-type-like_dom_sf"/>
</dbReference>
<dbReference type="Gene3D" id="3.30.450.40">
    <property type="match status" value="1"/>
</dbReference>
<dbReference type="PANTHER" id="PTHR43156">
    <property type="entry name" value="STAGE II SPORULATION PROTEIN E-RELATED"/>
    <property type="match status" value="1"/>
</dbReference>
<dbReference type="Gene3D" id="3.30.565.10">
    <property type="entry name" value="Histidine kinase-like ATPase, C-terminal domain"/>
    <property type="match status" value="1"/>
</dbReference>
<dbReference type="InterPro" id="IPR003018">
    <property type="entry name" value="GAF"/>
</dbReference>
<evidence type="ECO:0000259" key="4">
    <source>
        <dbReference type="SMART" id="SM00331"/>
    </source>
</evidence>
<dbReference type="Pfam" id="PF13581">
    <property type="entry name" value="HATPase_c_2"/>
    <property type="match status" value="1"/>
</dbReference>
<dbReference type="InterPro" id="IPR013656">
    <property type="entry name" value="PAS_4"/>
</dbReference>
<accession>A0A931FFD7</accession>
<evidence type="ECO:0000259" key="3">
    <source>
        <dbReference type="SMART" id="SM00091"/>
    </source>
</evidence>
<dbReference type="InterPro" id="IPR029016">
    <property type="entry name" value="GAF-like_dom_sf"/>
</dbReference>
<dbReference type="SMART" id="SM00331">
    <property type="entry name" value="PP2C_SIG"/>
    <property type="match status" value="1"/>
</dbReference>
<organism evidence="5 6">
    <name type="scientific">Streptacidiphilus fuscans</name>
    <dbReference type="NCBI Taxonomy" id="2789292"/>
    <lineage>
        <taxon>Bacteria</taxon>
        <taxon>Bacillati</taxon>
        <taxon>Actinomycetota</taxon>
        <taxon>Actinomycetes</taxon>
        <taxon>Kitasatosporales</taxon>
        <taxon>Streptomycetaceae</taxon>
        <taxon>Streptacidiphilus</taxon>
    </lineage>
</organism>
<dbReference type="Pfam" id="PF07228">
    <property type="entry name" value="SpoIIE"/>
    <property type="match status" value="1"/>
</dbReference>
<protein>
    <submittedName>
        <fullName evidence="5">SpoIIE family protein phosphatase</fullName>
    </submittedName>
</protein>
<dbReference type="InterPro" id="IPR003594">
    <property type="entry name" value="HATPase_dom"/>
</dbReference>
<dbReference type="InterPro" id="IPR036890">
    <property type="entry name" value="HATPase_C_sf"/>
</dbReference>
<dbReference type="GO" id="GO:0016791">
    <property type="term" value="F:phosphatase activity"/>
    <property type="evidence" value="ECO:0007669"/>
    <property type="project" value="TreeGrafter"/>
</dbReference>
<dbReference type="EMBL" id="JADPRT010000018">
    <property type="protein sequence ID" value="MBF9072752.1"/>
    <property type="molecule type" value="Genomic_DNA"/>
</dbReference>
<dbReference type="SUPFAM" id="SSF55874">
    <property type="entry name" value="ATPase domain of HSP90 chaperone/DNA topoisomerase II/histidine kinase"/>
    <property type="match status" value="1"/>
</dbReference>
<reference evidence="5" key="1">
    <citation type="submission" date="2020-11" db="EMBL/GenBank/DDBJ databases">
        <title>Isolation and identification of active actinomycetes.</title>
        <authorList>
            <person name="Yu B."/>
        </authorList>
    </citation>
    <scope>NUCLEOTIDE SEQUENCE</scope>
    <source>
        <strain evidence="5">NEAU-YB345</strain>
    </source>
</reference>
<name>A0A931FFD7_9ACTN</name>
<comment type="caution">
    <text evidence="5">The sequence shown here is derived from an EMBL/GenBank/DDBJ whole genome shotgun (WGS) entry which is preliminary data.</text>
</comment>